<name>A0A076LRE7_9GAMM</name>
<proteinExistence type="predicted"/>
<dbReference type="AlphaFoldDB" id="A0A076LRE7"/>
<feature type="transmembrane region" description="Helical" evidence="1">
    <location>
        <begin position="52"/>
        <end position="74"/>
    </location>
</feature>
<gene>
    <name evidence="2" type="ORF">ETEE_2690</name>
</gene>
<accession>A0A076LRE7</accession>
<keyword evidence="1" id="KW-1133">Transmembrane helix</keyword>
<dbReference type="Proteomes" id="UP000028681">
    <property type="component" value="Chromosome"/>
</dbReference>
<sequence length="84" mass="9718">MKLIQTVGLRLLYFLIIYCVCISTGIIFFIRLLITCIYFYKNGLFEFDWVLNVIYSVKMGLSGGIPLGIGCWILSKLDERKRLS</sequence>
<keyword evidence="1" id="KW-0472">Membrane</keyword>
<dbReference type="EMBL" id="CP006664">
    <property type="protein sequence ID" value="AIJ09123.1"/>
    <property type="molecule type" value="Genomic_DNA"/>
</dbReference>
<organism evidence="2 3">
    <name type="scientific">Edwardsiella anguillarum ET080813</name>
    <dbReference type="NCBI Taxonomy" id="667120"/>
    <lineage>
        <taxon>Bacteria</taxon>
        <taxon>Pseudomonadati</taxon>
        <taxon>Pseudomonadota</taxon>
        <taxon>Gammaproteobacteria</taxon>
        <taxon>Enterobacterales</taxon>
        <taxon>Hafniaceae</taxon>
        <taxon>Edwardsiella</taxon>
    </lineage>
</organism>
<reference evidence="2 3" key="1">
    <citation type="journal article" date="2012" name="PLoS ONE">
        <title>Edwardsiella comparative phylogenomics reveal the new intra/inter-species taxonomic relationships, virulence evolution and niche adaptation mechanisms.</title>
        <authorList>
            <person name="Yang M."/>
            <person name="Lv Y."/>
            <person name="Xiao J."/>
            <person name="Wu H."/>
            <person name="Zheng H."/>
            <person name="Liu Q."/>
            <person name="Zhang Y."/>
            <person name="Wang Q."/>
        </authorList>
    </citation>
    <scope>NUCLEOTIDE SEQUENCE [LARGE SCALE GENOMIC DNA]</scope>
    <source>
        <strain evidence="3">080813</strain>
    </source>
</reference>
<protein>
    <submittedName>
        <fullName evidence="2">Uncharacterized protein</fullName>
    </submittedName>
</protein>
<evidence type="ECO:0000313" key="3">
    <source>
        <dbReference type="Proteomes" id="UP000028681"/>
    </source>
</evidence>
<dbReference type="KEGG" id="ete:ETEE_2690"/>
<dbReference type="RefSeq" id="WP_071881912.1">
    <property type="nucleotide sequence ID" value="NZ_CP006664.1"/>
</dbReference>
<evidence type="ECO:0000256" key="1">
    <source>
        <dbReference type="SAM" id="Phobius"/>
    </source>
</evidence>
<keyword evidence="1" id="KW-0812">Transmembrane</keyword>
<dbReference type="GeneID" id="41066901"/>
<dbReference type="HOGENOM" id="CLU_185335_0_0_6"/>
<evidence type="ECO:0000313" key="2">
    <source>
        <dbReference type="EMBL" id="AIJ09123.1"/>
    </source>
</evidence>
<feature type="transmembrane region" description="Helical" evidence="1">
    <location>
        <begin position="12"/>
        <end position="40"/>
    </location>
</feature>